<sequence>MPKRKRSSPSDASEAATTGTSKPSNQDAINAIFRANFESKFGVINITPVAPKASNTDDTLSSSSSKKKRMNTSSKQHTTNDSSKDDDEDDDDDDDDENDLDDDSDLNLENSDSEALSDDEDNNNDDNNNKVEVVTYDFSRRGPPPTAKPSHRSFMSSKPPSSSTESSSTRPQPSSKLSKSEEAAEALNLKNDVALRNLLAESHLLDSTLSHSTPKNRHKAIEQRIIALGGQPLKQKGNVPMAIQKGMKAKQKLIAEKVKREAKENGVITDKESKRAKERRKNKERQTRRKGEGRDAGVGHSKIGKFRGGELRLSRRDIYKIQIEYPRASESPIDQVKKAGILSTKDIS</sequence>
<dbReference type="AlphaFoldDB" id="A0A7C8UDY6"/>
<dbReference type="InterPro" id="IPR027973">
    <property type="entry name" value="FSAF1-like"/>
</dbReference>
<feature type="compositionally biased region" description="Basic residues" evidence="1">
    <location>
        <begin position="276"/>
        <end position="288"/>
    </location>
</feature>
<feature type="compositionally biased region" description="Basic and acidic residues" evidence="1">
    <location>
        <begin position="260"/>
        <end position="275"/>
    </location>
</feature>
<gene>
    <name evidence="2" type="ORF">TWF191_010614</name>
</gene>
<name>A0A7C8UDY6_ORBOL</name>
<accession>A0A7C8UDY6</accession>
<organism evidence="2 3">
    <name type="scientific">Orbilia oligospora</name>
    <name type="common">Nematode-trapping fungus</name>
    <name type="synonym">Arthrobotrys oligospora</name>
    <dbReference type="NCBI Taxonomy" id="2813651"/>
    <lineage>
        <taxon>Eukaryota</taxon>
        <taxon>Fungi</taxon>
        <taxon>Dikarya</taxon>
        <taxon>Ascomycota</taxon>
        <taxon>Pezizomycotina</taxon>
        <taxon>Orbiliomycetes</taxon>
        <taxon>Orbiliales</taxon>
        <taxon>Orbiliaceae</taxon>
        <taxon>Orbilia</taxon>
    </lineage>
</organism>
<feature type="compositionally biased region" description="Polar residues" evidence="1">
    <location>
        <begin position="9"/>
        <end position="27"/>
    </location>
</feature>
<feature type="region of interest" description="Disordered" evidence="1">
    <location>
        <begin position="1"/>
        <end position="27"/>
    </location>
</feature>
<dbReference type="Proteomes" id="UP000483672">
    <property type="component" value="Unassembled WGS sequence"/>
</dbReference>
<feature type="region of interest" description="Disordered" evidence="1">
    <location>
        <begin position="329"/>
        <end position="348"/>
    </location>
</feature>
<evidence type="ECO:0000313" key="3">
    <source>
        <dbReference type="Proteomes" id="UP000483672"/>
    </source>
</evidence>
<feature type="region of interest" description="Disordered" evidence="1">
    <location>
        <begin position="260"/>
        <end position="304"/>
    </location>
</feature>
<dbReference type="PANTHER" id="PTHR28096:SF1">
    <property type="entry name" value="PROTEIN FAF1"/>
    <property type="match status" value="1"/>
</dbReference>
<dbReference type="EMBL" id="WIPF01000085">
    <property type="protein sequence ID" value="KAF3211956.1"/>
    <property type="molecule type" value="Genomic_DNA"/>
</dbReference>
<dbReference type="PANTHER" id="PTHR28096">
    <property type="entry name" value="PROTEIN FAF1"/>
    <property type="match status" value="1"/>
</dbReference>
<evidence type="ECO:0000313" key="2">
    <source>
        <dbReference type="EMBL" id="KAF3211956.1"/>
    </source>
</evidence>
<protein>
    <submittedName>
        <fullName evidence="2">Uncharacterized protein</fullName>
    </submittedName>
</protein>
<proteinExistence type="predicted"/>
<dbReference type="GO" id="GO:0005730">
    <property type="term" value="C:nucleolus"/>
    <property type="evidence" value="ECO:0007669"/>
    <property type="project" value="TreeGrafter"/>
</dbReference>
<dbReference type="InterPro" id="IPR053030">
    <property type="entry name" value="Ribosomal_biogenesis_FAF1-like"/>
</dbReference>
<dbReference type="GO" id="GO:0000462">
    <property type="term" value="P:maturation of SSU-rRNA from tricistronic rRNA transcript (SSU-rRNA, 5.8S rRNA, LSU-rRNA)"/>
    <property type="evidence" value="ECO:0007669"/>
    <property type="project" value="TreeGrafter"/>
</dbReference>
<reference evidence="2 3" key="1">
    <citation type="submission" date="2019-06" db="EMBL/GenBank/DDBJ databases">
        <authorList>
            <person name="Palmer J.M."/>
        </authorList>
    </citation>
    <scope>NUCLEOTIDE SEQUENCE [LARGE SCALE GENOMIC DNA]</scope>
    <source>
        <strain evidence="2 3">TWF191</strain>
    </source>
</reference>
<feature type="compositionally biased region" description="Low complexity" evidence="1">
    <location>
        <begin position="152"/>
        <end position="177"/>
    </location>
</feature>
<evidence type="ECO:0000256" key="1">
    <source>
        <dbReference type="SAM" id="MobiDB-lite"/>
    </source>
</evidence>
<feature type="compositionally biased region" description="Acidic residues" evidence="1">
    <location>
        <begin position="84"/>
        <end position="124"/>
    </location>
</feature>
<feature type="region of interest" description="Disordered" evidence="1">
    <location>
        <begin position="47"/>
        <end position="183"/>
    </location>
</feature>
<dbReference type="Pfam" id="PF15375">
    <property type="entry name" value="FSAF1"/>
    <property type="match status" value="1"/>
</dbReference>
<comment type="caution">
    <text evidence="2">The sequence shown here is derived from an EMBL/GenBank/DDBJ whole genome shotgun (WGS) entry which is preliminary data.</text>
</comment>